<sequence length="161" mass="18748">MIIFEKINFIESQCINPQDAIIIRLLMEGIGTHEIVYLKKDSLDAANRLLVVKDSYGLKRQVPVTKRCVELYQNALQQTKYILYNGYNPSKQLSVNLRESDFLIKVSLQDYIANQSMITDMDSVVLRTIYMRLRRLAEFFSTPELTHLTALKLEYMEKAYA</sequence>
<dbReference type="RefSeq" id="WP_377768452.1">
    <property type="nucleotide sequence ID" value="NZ_BAABJG010000015.1"/>
</dbReference>
<gene>
    <name evidence="2" type="ORF">ACFQ4B_20380</name>
</gene>
<evidence type="ECO:0000313" key="3">
    <source>
        <dbReference type="Proteomes" id="UP001597180"/>
    </source>
</evidence>
<organism evidence="2 3">
    <name type="scientific">Paenibacillus vulneris</name>
    <dbReference type="NCBI Taxonomy" id="1133364"/>
    <lineage>
        <taxon>Bacteria</taxon>
        <taxon>Bacillati</taxon>
        <taxon>Bacillota</taxon>
        <taxon>Bacilli</taxon>
        <taxon>Bacillales</taxon>
        <taxon>Paenibacillaceae</taxon>
        <taxon>Paenibacillus</taxon>
    </lineage>
</organism>
<dbReference type="Pfam" id="PF22823">
    <property type="entry name" value="MrpR_C_cat"/>
    <property type="match status" value="1"/>
</dbReference>
<dbReference type="Proteomes" id="UP001597180">
    <property type="component" value="Unassembled WGS sequence"/>
</dbReference>
<evidence type="ECO:0000259" key="1">
    <source>
        <dbReference type="Pfam" id="PF22823"/>
    </source>
</evidence>
<feature type="domain" description="MrpR C-terminal catalytic" evidence="1">
    <location>
        <begin position="2"/>
        <end position="159"/>
    </location>
</feature>
<protein>
    <recommendedName>
        <fullName evidence="1">MrpR C-terminal catalytic domain-containing protein</fullName>
    </recommendedName>
</protein>
<proteinExistence type="predicted"/>
<reference evidence="3" key="1">
    <citation type="journal article" date="2019" name="Int. J. Syst. Evol. Microbiol.">
        <title>The Global Catalogue of Microorganisms (GCM) 10K type strain sequencing project: providing services to taxonomists for standard genome sequencing and annotation.</title>
        <authorList>
            <consortium name="The Broad Institute Genomics Platform"/>
            <consortium name="The Broad Institute Genome Sequencing Center for Infectious Disease"/>
            <person name="Wu L."/>
            <person name="Ma J."/>
        </authorList>
    </citation>
    <scope>NUCLEOTIDE SEQUENCE [LARGE SCALE GENOMIC DNA]</scope>
    <source>
        <strain evidence="3">CCUG 53270</strain>
    </source>
</reference>
<comment type="caution">
    <text evidence="2">The sequence shown here is derived from an EMBL/GenBank/DDBJ whole genome shotgun (WGS) entry which is preliminary data.</text>
</comment>
<evidence type="ECO:0000313" key="2">
    <source>
        <dbReference type="EMBL" id="MFD1222478.1"/>
    </source>
</evidence>
<dbReference type="EMBL" id="JBHTLU010000031">
    <property type="protein sequence ID" value="MFD1222478.1"/>
    <property type="molecule type" value="Genomic_DNA"/>
</dbReference>
<keyword evidence="3" id="KW-1185">Reference proteome</keyword>
<dbReference type="InterPro" id="IPR055008">
    <property type="entry name" value="MrpR_C_cat"/>
</dbReference>
<accession>A0ABW3UP19</accession>
<name>A0ABW3UP19_9BACL</name>